<comment type="caution">
    <text evidence="2">The sequence shown here is derived from an EMBL/GenBank/DDBJ whole genome shotgun (WGS) entry which is preliminary data.</text>
</comment>
<dbReference type="InterPro" id="IPR002716">
    <property type="entry name" value="PIN_dom"/>
</dbReference>
<dbReference type="Gene3D" id="3.40.50.1010">
    <property type="entry name" value="5'-nuclease"/>
    <property type="match status" value="1"/>
</dbReference>
<protein>
    <submittedName>
        <fullName evidence="2">Putative toxin-antitoxin system toxin component, PIN family</fullName>
    </submittedName>
</protein>
<dbReference type="STRING" id="1797259.A2989_00840"/>
<dbReference type="Proteomes" id="UP000177080">
    <property type="component" value="Unassembled WGS sequence"/>
</dbReference>
<dbReference type="PANTHER" id="PTHR34610:SF3">
    <property type="entry name" value="SSL7007 PROTEIN"/>
    <property type="match status" value="1"/>
</dbReference>
<organism evidence="2 3">
    <name type="scientific">Candidatus Amesbacteria bacterium RIFCSPLOWO2_01_FULL_48_25</name>
    <dbReference type="NCBI Taxonomy" id="1797259"/>
    <lineage>
        <taxon>Bacteria</taxon>
        <taxon>Candidatus Amesiibacteriota</taxon>
    </lineage>
</organism>
<gene>
    <name evidence="2" type="ORF">A2989_00840</name>
</gene>
<accession>A0A1F4ZAV9</accession>
<feature type="domain" description="PIN" evidence="1">
    <location>
        <begin position="1"/>
        <end position="112"/>
    </location>
</feature>
<proteinExistence type="predicted"/>
<dbReference type="NCBIfam" id="TIGR00305">
    <property type="entry name" value="putative toxin-antitoxin system toxin component, PIN family"/>
    <property type="match status" value="1"/>
</dbReference>
<reference evidence="2 3" key="1">
    <citation type="journal article" date="2016" name="Nat. Commun.">
        <title>Thousands of microbial genomes shed light on interconnected biogeochemical processes in an aquifer system.</title>
        <authorList>
            <person name="Anantharaman K."/>
            <person name="Brown C.T."/>
            <person name="Hug L.A."/>
            <person name="Sharon I."/>
            <person name="Castelle C.J."/>
            <person name="Probst A.J."/>
            <person name="Thomas B.C."/>
            <person name="Singh A."/>
            <person name="Wilkins M.J."/>
            <person name="Karaoz U."/>
            <person name="Brodie E.L."/>
            <person name="Williams K.H."/>
            <person name="Hubbard S.S."/>
            <person name="Banfield J.F."/>
        </authorList>
    </citation>
    <scope>NUCLEOTIDE SEQUENCE [LARGE SCALE GENOMIC DNA]</scope>
</reference>
<dbReference type="InterPro" id="IPR002850">
    <property type="entry name" value="PIN_toxin-like"/>
</dbReference>
<dbReference type="SMART" id="SM00670">
    <property type="entry name" value="PINc"/>
    <property type="match status" value="1"/>
</dbReference>
<evidence type="ECO:0000313" key="3">
    <source>
        <dbReference type="Proteomes" id="UP000177080"/>
    </source>
</evidence>
<dbReference type="PANTHER" id="PTHR34610">
    <property type="entry name" value="SSL7007 PROTEIN"/>
    <property type="match status" value="1"/>
</dbReference>
<dbReference type="AlphaFoldDB" id="A0A1F4ZAV9"/>
<evidence type="ECO:0000313" key="2">
    <source>
        <dbReference type="EMBL" id="OGD03362.1"/>
    </source>
</evidence>
<sequence>MKVVFDSNIYVSNLHFGGAISKMFDAIKERKITVCVSEEVVKEVIQTLANKFKWNKDNLLEAEKLVSTVGEYITTTPTVSVVKSDPTDNKILACAQAANADYIVTGDKKHLLPLKKFKGIPILSPRDFLSQVLYKLP</sequence>
<dbReference type="Pfam" id="PF13470">
    <property type="entry name" value="PIN_3"/>
    <property type="match status" value="1"/>
</dbReference>
<evidence type="ECO:0000259" key="1">
    <source>
        <dbReference type="SMART" id="SM00670"/>
    </source>
</evidence>
<name>A0A1F4ZAV9_9BACT</name>
<dbReference type="SUPFAM" id="SSF88723">
    <property type="entry name" value="PIN domain-like"/>
    <property type="match status" value="1"/>
</dbReference>
<dbReference type="EMBL" id="MEXN01000007">
    <property type="protein sequence ID" value="OGD03362.1"/>
    <property type="molecule type" value="Genomic_DNA"/>
</dbReference>
<dbReference type="InterPro" id="IPR029060">
    <property type="entry name" value="PIN-like_dom_sf"/>
</dbReference>